<dbReference type="PANTHER" id="PTHR31374">
    <property type="entry name" value="AUXIN-INDUCED PROTEIN-LIKE-RELATED"/>
    <property type="match status" value="1"/>
</dbReference>
<dbReference type="InterPro" id="IPR003676">
    <property type="entry name" value="SAUR_fam"/>
</dbReference>
<keyword evidence="3" id="KW-1185">Reference proteome</keyword>
<evidence type="ECO:0000256" key="1">
    <source>
        <dbReference type="ARBA" id="ARBA00006974"/>
    </source>
</evidence>
<organism evidence="2 3">
    <name type="scientific">Kalanchoe fedtschenkoi</name>
    <name type="common">Lavender scallops</name>
    <name type="synonym">South American air plant</name>
    <dbReference type="NCBI Taxonomy" id="63787"/>
    <lineage>
        <taxon>Eukaryota</taxon>
        <taxon>Viridiplantae</taxon>
        <taxon>Streptophyta</taxon>
        <taxon>Embryophyta</taxon>
        <taxon>Tracheophyta</taxon>
        <taxon>Spermatophyta</taxon>
        <taxon>Magnoliopsida</taxon>
        <taxon>eudicotyledons</taxon>
        <taxon>Gunneridae</taxon>
        <taxon>Pentapetalae</taxon>
        <taxon>Saxifragales</taxon>
        <taxon>Crassulaceae</taxon>
        <taxon>Kalanchoe</taxon>
    </lineage>
</organism>
<protein>
    <recommendedName>
        <fullName evidence="4">SAUR family protein</fullName>
    </recommendedName>
</protein>
<dbReference type="OMA" id="YGFDQRN"/>
<evidence type="ECO:0000313" key="2">
    <source>
        <dbReference type="EnsemblPlants" id="Kaladp0092s0216.1.v1.1.CDS.1"/>
    </source>
</evidence>
<reference evidence="2" key="1">
    <citation type="submission" date="2021-01" db="UniProtKB">
        <authorList>
            <consortium name="EnsemblPlants"/>
        </authorList>
    </citation>
    <scope>IDENTIFICATION</scope>
</reference>
<dbReference type="EnsemblPlants" id="Kaladp0092s0216.1.v1.1">
    <property type="protein sequence ID" value="Kaladp0092s0216.1.v1.1.CDS.1"/>
    <property type="gene ID" value="Kaladp0092s0216.v1.1"/>
</dbReference>
<proteinExistence type="inferred from homology"/>
<evidence type="ECO:0000313" key="3">
    <source>
        <dbReference type="Proteomes" id="UP000594263"/>
    </source>
</evidence>
<evidence type="ECO:0008006" key="4">
    <source>
        <dbReference type="Google" id="ProtNLM"/>
    </source>
</evidence>
<dbReference type="Gramene" id="Kaladp0092s0216.1.v1.1">
    <property type="protein sequence ID" value="Kaladp0092s0216.1.v1.1.CDS.1"/>
    <property type="gene ID" value="Kaladp0092s0216.v1.1"/>
</dbReference>
<dbReference type="PANTHER" id="PTHR31374:SF28">
    <property type="entry name" value="SAUR-LIKE AUXIN-RESPONSIVE PROTEIN FAMILY"/>
    <property type="match status" value="1"/>
</dbReference>
<dbReference type="AlphaFoldDB" id="A0A7N0UXD3"/>
<dbReference type="GO" id="GO:0009733">
    <property type="term" value="P:response to auxin"/>
    <property type="evidence" value="ECO:0007669"/>
    <property type="project" value="InterPro"/>
</dbReference>
<dbReference type="Proteomes" id="UP000594263">
    <property type="component" value="Unplaced"/>
</dbReference>
<comment type="similarity">
    <text evidence="1">Belongs to the ARG7 family.</text>
</comment>
<name>A0A7N0UXD3_KALFE</name>
<accession>A0A7N0UXD3</accession>
<dbReference type="Pfam" id="PF02519">
    <property type="entry name" value="Auxin_inducible"/>
    <property type="match status" value="1"/>
</dbReference>
<sequence>MKSFKKLTSDKKKKVATADKKEPYKYLLRDHCQGSEEDQKEEGGGGPSTPTGYFAVYVGEERRRFVVRTSFLSHPLFKMLLEKASREFGFQQRDGLVVPCSVLAFQEVINSVKCCNGKFEFGDLVDEFL</sequence>